<evidence type="ECO:0000313" key="1">
    <source>
        <dbReference type="EMBL" id="KPU43750.1"/>
    </source>
</evidence>
<accession>A0A0P8W564</accession>
<comment type="caution">
    <text evidence="1">The sequence shown here is derived from an EMBL/GenBank/DDBJ whole genome shotgun (WGS) entry which is preliminary data.</text>
</comment>
<proteinExistence type="predicted"/>
<dbReference type="RefSeq" id="WP_054875640.1">
    <property type="nucleotide sequence ID" value="NZ_LKET01000035.1"/>
</dbReference>
<gene>
    <name evidence="1" type="ORF">OXPF_26100</name>
</gene>
<reference evidence="1 2" key="1">
    <citation type="submission" date="2015-09" db="EMBL/GenBank/DDBJ databases">
        <title>Genome sequence of Oxobacter pfennigii DSM 3222.</title>
        <authorList>
            <person name="Poehlein A."/>
            <person name="Bengelsdorf F.R."/>
            <person name="Schiel-Bengelsdorf B."/>
            <person name="Duerre P."/>
            <person name="Daniel R."/>
        </authorList>
    </citation>
    <scope>NUCLEOTIDE SEQUENCE [LARGE SCALE GENOMIC DNA]</scope>
    <source>
        <strain evidence="1 2">DSM 3222</strain>
    </source>
</reference>
<organism evidence="1 2">
    <name type="scientific">Oxobacter pfennigii</name>
    <dbReference type="NCBI Taxonomy" id="36849"/>
    <lineage>
        <taxon>Bacteria</taxon>
        <taxon>Bacillati</taxon>
        <taxon>Bacillota</taxon>
        <taxon>Clostridia</taxon>
        <taxon>Eubacteriales</taxon>
        <taxon>Clostridiaceae</taxon>
        <taxon>Oxobacter</taxon>
    </lineage>
</organism>
<name>A0A0P8W564_9CLOT</name>
<evidence type="ECO:0000313" key="2">
    <source>
        <dbReference type="Proteomes" id="UP000050326"/>
    </source>
</evidence>
<dbReference type="AlphaFoldDB" id="A0A0P8W564"/>
<sequence>MKKKRFSIIIISSISISLLLSIAAYAITLTTKTVSMNASSSSIKYFETTGYDTTLAAIMVRNYITVDGDKFSDWTKEVSNTRTCDDSRTWPSDPGFLGCEFVGKVSRYYKVNSGDRDMTFSASQQDSDIL</sequence>
<keyword evidence="2" id="KW-1185">Reference proteome</keyword>
<protein>
    <submittedName>
        <fullName evidence="1">Uncharacterized protein</fullName>
    </submittedName>
</protein>
<dbReference type="Proteomes" id="UP000050326">
    <property type="component" value="Unassembled WGS sequence"/>
</dbReference>
<dbReference type="EMBL" id="LKET01000035">
    <property type="protein sequence ID" value="KPU43750.1"/>
    <property type="molecule type" value="Genomic_DNA"/>
</dbReference>